<name>A0A2N7TZ10_9GAMM</name>
<protein>
    <submittedName>
        <fullName evidence="5">ABC transporter ATP-binding protein</fullName>
    </submittedName>
</protein>
<dbReference type="InterPro" id="IPR003593">
    <property type="entry name" value="AAA+_ATPase"/>
</dbReference>
<dbReference type="OrthoDB" id="9802264at2"/>
<dbReference type="PANTHER" id="PTHR42781">
    <property type="entry name" value="SPERMIDINE/PUTRESCINE IMPORT ATP-BINDING PROTEIN POTA"/>
    <property type="match status" value="1"/>
</dbReference>
<reference evidence="5 6" key="1">
    <citation type="submission" date="2018-01" db="EMBL/GenBank/DDBJ databases">
        <title>Halomonas endophytica sp. nov., isolated from storage liquid in the stems of Populus euphratica.</title>
        <authorList>
            <person name="Chen C."/>
        </authorList>
    </citation>
    <scope>NUCLEOTIDE SEQUENCE [LARGE SCALE GENOMIC DNA]</scope>
    <source>
        <strain evidence="5 6">MC28</strain>
    </source>
</reference>
<dbReference type="Pfam" id="PF00005">
    <property type="entry name" value="ABC_tran"/>
    <property type="match status" value="1"/>
</dbReference>
<dbReference type="InterPro" id="IPR050093">
    <property type="entry name" value="ABC_SmlMolc_Importer"/>
</dbReference>
<evidence type="ECO:0000256" key="3">
    <source>
        <dbReference type="ARBA" id="ARBA00022840"/>
    </source>
</evidence>
<sequence>MVQTTWHAGSVMTQHHLEIDDLRITLEDAPLLELDAHIGPGEVLAVMGPSGSGKSTLLAWLAGFLTPDFQASGRILLDGRDITLLPAERRGIGLLFQDPLLFPHLSVAGNLRFGIPRAIPDKLERAEAALKQVGLSGFGHRDPATLSGGQKARVALMRLLLSEPRAVLLDEPFSRLDIHLRQEMRQLVFDRLYEAGLPSLLVTHDREDAEAAGGPIIDLTGQ</sequence>
<organism evidence="5 6">
    <name type="scientific">Billgrantia endophytica</name>
    <dbReference type="NCBI Taxonomy" id="2033802"/>
    <lineage>
        <taxon>Bacteria</taxon>
        <taxon>Pseudomonadati</taxon>
        <taxon>Pseudomonadota</taxon>
        <taxon>Gammaproteobacteria</taxon>
        <taxon>Oceanospirillales</taxon>
        <taxon>Halomonadaceae</taxon>
        <taxon>Billgrantia</taxon>
    </lineage>
</organism>
<accession>A0A2N7TZ10</accession>
<gene>
    <name evidence="5" type="ORF">C1H69_17910</name>
</gene>
<proteinExistence type="predicted"/>
<comment type="caution">
    <text evidence="5">The sequence shown here is derived from an EMBL/GenBank/DDBJ whole genome shotgun (WGS) entry which is preliminary data.</text>
</comment>
<keyword evidence="1" id="KW-0813">Transport</keyword>
<dbReference type="GO" id="GO:0016887">
    <property type="term" value="F:ATP hydrolysis activity"/>
    <property type="evidence" value="ECO:0007669"/>
    <property type="project" value="InterPro"/>
</dbReference>
<dbReference type="SMART" id="SM00382">
    <property type="entry name" value="AAA"/>
    <property type="match status" value="1"/>
</dbReference>
<evidence type="ECO:0000256" key="1">
    <source>
        <dbReference type="ARBA" id="ARBA00022448"/>
    </source>
</evidence>
<evidence type="ECO:0000313" key="5">
    <source>
        <dbReference type="EMBL" id="PMR73393.1"/>
    </source>
</evidence>
<evidence type="ECO:0000256" key="2">
    <source>
        <dbReference type="ARBA" id="ARBA00022741"/>
    </source>
</evidence>
<evidence type="ECO:0000313" key="6">
    <source>
        <dbReference type="Proteomes" id="UP000235803"/>
    </source>
</evidence>
<dbReference type="GO" id="GO:0005524">
    <property type="term" value="F:ATP binding"/>
    <property type="evidence" value="ECO:0007669"/>
    <property type="project" value="UniProtKB-KW"/>
</dbReference>
<dbReference type="PROSITE" id="PS50893">
    <property type="entry name" value="ABC_TRANSPORTER_2"/>
    <property type="match status" value="1"/>
</dbReference>
<keyword evidence="3 5" id="KW-0067">ATP-binding</keyword>
<dbReference type="Gene3D" id="3.40.50.300">
    <property type="entry name" value="P-loop containing nucleotide triphosphate hydrolases"/>
    <property type="match status" value="1"/>
</dbReference>
<dbReference type="EMBL" id="PNRF01000037">
    <property type="protein sequence ID" value="PMR73393.1"/>
    <property type="molecule type" value="Genomic_DNA"/>
</dbReference>
<feature type="domain" description="ABC transporter" evidence="4">
    <location>
        <begin position="11"/>
        <end position="222"/>
    </location>
</feature>
<dbReference type="InterPro" id="IPR027417">
    <property type="entry name" value="P-loop_NTPase"/>
</dbReference>
<dbReference type="InterPro" id="IPR003439">
    <property type="entry name" value="ABC_transporter-like_ATP-bd"/>
</dbReference>
<dbReference type="SUPFAM" id="SSF52540">
    <property type="entry name" value="P-loop containing nucleoside triphosphate hydrolases"/>
    <property type="match status" value="1"/>
</dbReference>
<keyword evidence="2" id="KW-0547">Nucleotide-binding</keyword>
<dbReference type="Proteomes" id="UP000235803">
    <property type="component" value="Unassembled WGS sequence"/>
</dbReference>
<dbReference type="PANTHER" id="PTHR42781:SF4">
    <property type="entry name" value="SPERMIDINE_PUTRESCINE IMPORT ATP-BINDING PROTEIN POTA"/>
    <property type="match status" value="1"/>
</dbReference>
<dbReference type="AlphaFoldDB" id="A0A2N7TZ10"/>
<evidence type="ECO:0000259" key="4">
    <source>
        <dbReference type="PROSITE" id="PS50893"/>
    </source>
</evidence>
<keyword evidence="6" id="KW-1185">Reference proteome</keyword>